<keyword evidence="2" id="KW-1185">Reference proteome</keyword>
<evidence type="ECO:0000313" key="1">
    <source>
        <dbReference type="EMBL" id="MDK2124377.1"/>
    </source>
</evidence>
<sequence>MQADFDYLCTLIHEFFSQEYIPQRFKVINDYNITGWEIWFQVEFSHFLASHISEPEWWREYKLGFDRRSEKNRLHFRPDFLIRKKGWRVDAYAVLEVKQNPSMVSCITNMQKDMEKVSKMKRSEIDMRSFWALGIFKANPEDDLKIIAGEYFPESPSRLIKAEHIENTNFAYLLV</sequence>
<proteinExistence type="predicted"/>
<organism evidence="1 2">
    <name type="scientific">Parachitinimonas caeni</name>
    <dbReference type="NCBI Taxonomy" id="3031301"/>
    <lineage>
        <taxon>Bacteria</taxon>
        <taxon>Pseudomonadati</taxon>
        <taxon>Pseudomonadota</taxon>
        <taxon>Betaproteobacteria</taxon>
        <taxon>Neisseriales</taxon>
        <taxon>Chitinibacteraceae</taxon>
        <taxon>Parachitinimonas</taxon>
    </lineage>
</organism>
<evidence type="ECO:0000313" key="2">
    <source>
        <dbReference type="Proteomes" id="UP001172778"/>
    </source>
</evidence>
<dbReference type="RefSeq" id="WP_284100688.1">
    <property type="nucleotide sequence ID" value="NZ_JARRAF010000009.1"/>
</dbReference>
<accession>A0ABT7E0E4</accession>
<reference evidence="1" key="1">
    <citation type="submission" date="2023-03" db="EMBL/GenBank/DDBJ databases">
        <title>Chitinimonas shenzhenensis gen. nov., sp. nov., a novel member of family Burkholderiaceae isolated from activated sludge collected in Shen Zhen, China.</title>
        <authorList>
            <person name="Wang X."/>
        </authorList>
    </citation>
    <scope>NUCLEOTIDE SEQUENCE</scope>
    <source>
        <strain evidence="1">DQS-5</strain>
    </source>
</reference>
<protein>
    <submittedName>
        <fullName evidence="1">Uncharacterized protein</fullName>
    </submittedName>
</protein>
<gene>
    <name evidence="1" type="ORF">PZA18_09970</name>
</gene>
<dbReference type="EMBL" id="JARRAF010000009">
    <property type="protein sequence ID" value="MDK2124377.1"/>
    <property type="molecule type" value="Genomic_DNA"/>
</dbReference>
<comment type="caution">
    <text evidence="1">The sequence shown here is derived from an EMBL/GenBank/DDBJ whole genome shotgun (WGS) entry which is preliminary data.</text>
</comment>
<name>A0ABT7E0E4_9NEIS</name>
<dbReference type="Proteomes" id="UP001172778">
    <property type="component" value="Unassembled WGS sequence"/>
</dbReference>